<dbReference type="AlphaFoldDB" id="J9DZM0"/>
<accession>J9DZM0</accession>
<feature type="compositionally biased region" description="Basic and acidic residues" evidence="1">
    <location>
        <begin position="104"/>
        <end position="123"/>
    </location>
</feature>
<dbReference type="EMBL" id="ADBV01010738">
    <property type="protein sequence ID" value="EJW75308.1"/>
    <property type="molecule type" value="Genomic_DNA"/>
</dbReference>
<protein>
    <submittedName>
        <fullName evidence="2">Uncharacterized protein</fullName>
    </submittedName>
</protein>
<feature type="region of interest" description="Disordered" evidence="1">
    <location>
        <begin position="104"/>
        <end position="156"/>
    </location>
</feature>
<evidence type="ECO:0000313" key="2">
    <source>
        <dbReference type="EMBL" id="EJW75308.1"/>
    </source>
</evidence>
<feature type="compositionally biased region" description="Basic and acidic residues" evidence="1">
    <location>
        <begin position="146"/>
        <end position="156"/>
    </location>
</feature>
<evidence type="ECO:0000313" key="3">
    <source>
        <dbReference type="Proteomes" id="UP000004810"/>
    </source>
</evidence>
<organism evidence="2 3">
    <name type="scientific">Wuchereria bancrofti</name>
    <dbReference type="NCBI Taxonomy" id="6293"/>
    <lineage>
        <taxon>Eukaryota</taxon>
        <taxon>Metazoa</taxon>
        <taxon>Ecdysozoa</taxon>
        <taxon>Nematoda</taxon>
        <taxon>Chromadorea</taxon>
        <taxon>Rhabditida</taxon>
        <taxon>Spirurina</taxon>
        <taxon>Spiruromorpha</taxon>
        <taxon>Filarioidea</taxon>
        <taxon>Onchocercidae</taxon>
        <taxon>Wuchereria</taxon>
    </lineage>
</organism>
<proteinExistence type="predicted"/>
<sequence length="156" mass="17041">MNKGTGKERGNRLDGSLDCFLKKPSEIQTGWRTAKRDNPQRTNNNHPSNLSFISNTKTCKIATGFLGQILLNLKGFSTPCSDPSGKKRASDLLGSISTTRIPWKMKEGEQFDDEQRNREREVTVEGTAVRAAEGQPAGCTPCSDPSGKKRASDLLG</sequence>
<gene>
    <name evidence="2" type="ORF">WUBG_13784</name>
</gene>
<reference evidence="3" key="1">
    <citation type="submission" date="2012-08" db="EMBL/GenBank/DDBJ databases">
        <title>The Genome Sequence of Wuchereria bancrofti.</title>
        <authorList>
            <person name="Nutman T.B."/>
            <person name="Fink D.L."/>
            <person name="Russ C."/>
            <person name="Young S."/>
            <person name="Zeng Q."/>
            <person name="Koehrsen M."/>
            <person name="Alvarado L."/>
            <person name="Berlin A."/>
            <person name="Chapman S.B."/>
            <person name="Chen Z."/>
            <person name="Freedman E."/>
            <person name="Gellesch M."/>
            <person name="Goldberg J."/>
            <person name="Griggs A."/>
            <person name="Gujja S."/>
            <person name="Heilman E.R."/>
            <person name="Heiman D."/>
            <person name="Hepburn T."/>
            <person name="Howarth C."/>
            <person name="Jen D."/>
            <person name="Larson L."/>
            <person name="Lewis B."/>
            <person name="Mehta T."/>
            <person name="Park D."/>
            <person name="Pearson M."/>
            <person name="Roberts A."/>
            <person name="Saif S."/>
            <person name="Shea T."/>
            <person name="Shenoy N."/>
            <person name="Sisk P."/>
            <person name="Stolte C."/>
            <person name="Sykes S."/>
            <person name="Walk T."/>
            <person name="White J."/>
            <person name="Yandava C."/>
            <person name="Haas B."/>
            <person name="Henn M.R."/>
            <person name="Nusbaum C."/>
            <person name="Birren B."/>
        </authorList>
    </citation>
    <scope>NUCLEOTIDE SEQUENCE [LARGE SCALE GENOMIC DNA]</scope>
    <source>
        <strain evidence="3">NA</strain>
    </source>
</reference>
<comment type="caution">
    <text evidence="2">The sequence shown here is derived from an EMBL/GenBank/DDBJ whole genome shotgun (WGS) entry which is preliminary data.</text>
</comment>
<name>J9DZM0_WUCBA</name>
<dbReference type="Proteomes" id="UP000004810">
    <property type="component" value="Unassembled WGS sequence"/>
</dbReference>
<evidence type="ECO:0000256" key="1">
    <source>
        <dbReference type="SAM" id="MobiDB-lite"/>
    </source>
</evidence>